<evidence type="ECO:0000256" key="1">
    <source>
        <dbReference type="ARBA" id="ARBA00023015"/>
    </source>
</evidence>
<dbReference type="InterPro" id="IPR036388">
    <property type="entry name" value="WH-like_DNA-bd_sf"/>
</dbReference>
<dbReference type="AlphaFoldDB" id="I4EFQ2"/>
<comment type="caution">
    <text evidence="9">The sequence shown here is derived from an EMBL/GenBank/DDBJ whole genome shotgun (WGS) entry which is preliminary data.</text>
</comment>
<dbReference type="InterPro" id="IPR014284">
    <property type="entry name" value="RNA_pol_sigma-70_dom"/>
</dbReference>
<dbReference type="EMBL" id="CAGS01000153">
    <property type="protein sequence ID" value="CCF83514.1"/>
    <property type="molecule type" value="Genomic_DNA"/>
</dbReference>
<dbReference type="InterPro" id="IPR009042">
    <property type="entry name" value="RNA_pol_sigma70_r1_2"/>
</dbReference>
<dbReference type="Pfam" id="PF04542">
    <property type="entry name" value="Sigma70_r2"/>
    <property type="match status" value="1"/>
</dbReference>
<keyword evidence="2 5" id="KW-0731">Sigma factor</keyword>
<feature type="domain" description="RNA polymerase sigma-70" evidence="8">
    <location>
        <begin position="297"/>
        <end position="323"/>
    </location>
</feature>
<feature type="domain" description="RNA polymerase sigma-70" evidence="7">
    <location>
        <begin position="128"/>
        <end position="141"/>
    </location>
</feature>
<sequence>MANNVDPNEDNHRQDREEIEELEEEGAGVLLPEEMFPLAAEAEAEEEDLDREWEELVKSEPSVITEPIRLYLHEIAQVPLLTASQEVELAKRIEQGDMEALQTFIRSNLRLVVSIAKRYVGRGLTLLDLIQEGNIGLMRAVKKYEWRRGYRFSTYATWWIRQAITRAIADQGRTIRLPVHMTDSITRYRRTVAQLSMEFGRPPEPEEIAEAMALPPEKVDQIMRAAKRTISLEKPVGKEQEASLGELIADEVSQTPEELGIEAVLKRDIAEVLESLTPRERLALQLRFGLGNGTPHTLAEVAEQLRISRERVRQIENEAIEKLRRSGVERLAAYAEP</sequence>
<dbReference type="PRINTS" id="PR00046">
    <property type="entry name" value="SIGMA70FCT"/>
</dbReference>
<protein>
    <recommendedName>
        <fullName evidence="5">RNA polymerase sigma factor</fullName>
    </recommendedName>
</protein>
<evidence type="ECO:0000313" key="10">
    <source>
        <dbReference type="Proteomes" id="UP000004221"/>
    </source>
</evidence>
<dbReference type="Pfam" id="PF04545">
    <property type="entry name" value="Sigma70_r4"/>
    <property type="match status" value="1"/>
</dbReference>
<evidence type="ECO:0000259" key="8">
    <source>
        <dbReference type="PROSITE" id="PS00716"/>
    </source>
</evidence>
<dbReference type="CDD" id="cd06171">
    <property type="entry name" value="Sigma70_r4"/>
    <property type="match status" value="1"/>
</dbReference>
<keyword evidence="10" id="KW-1185">Reference proteome</keyword>
<dbReference type="Pfam" id="PF04539">
    <property type="entry name" value="Sigma70_r3"/>
    <property type="match status" value="1"/>
</dbReference>
<dbReference type="SUPFAM" id="SSF88946">
    <property type="entry name" value="Sigma2 domain of RNA polymerase sigma factors"/>
    <property type="match status" value="1"/>
</dbReference>
<dbReference type="InterPro" id="IPR007624">
    <property type="entry name" value="RNA_pol_sigma70_r3"/>
</dbReference>
<comment type="function">
    <text evidence="5">Sigma factors are initiation factors that promote the attachment of RNA polymerase to specific initiation sites and are then released.</text>
</comment>
<keyword evidence="4 5" id="KW-0804">Transcription</keyword>
<dbReference type="PANTHER" id="PTHR30603:SF47">
    <property type="entry name" value="RNA POLYMERASE SIGMA FACTOR SIGD, CHLOROPLASTIC"/>
    <property type="match status" value="1"/>
</dbReference>
<dbReference type="Gene3D" id="1.10.10.10">
    <property type="entry name" value="Winged helix-like DNA-binding domain superfamily/Winged helix DNA-binding domain"/>
    <property type="match status" value="2"/>
</dbReference>
<dbReference type="GO" id="GO:0006352">
    <property type="term" value="P:DNA-templated transcription initiation"/>
    <property type="evidence" value="ECO:0007669"/>
    <property type="project" value="InterPro"/>
</dbReference>
<evidence type="ECO:0000256" key="3">
    <source>
        <dbReference type="ARBA" id="ARBA00023125"/>
    </source>
</evidence>
<dbReference type="NCBIfam" id="TIGR02937">
    <property type="entry name" value="sigma70-ECF"/>
    <property type="match status" value="1"/>
</dbReference>
<keyword evidence="1 5" id="KW-0805">Transcription regulation</keyword>
<dbReference type="GO" id="GO:0016987">
    <property type="term" value="F:sigma factor activity"/>
    <property type="evidence" value="ECO:0007669"/>
    <property type="project" value="UniProtKB-KW"/>
</dbReference>
<comment type="similarity">
    <text evidence="5">Belongs to the sigma-70 factor family.</text>
</comment>
<dbReference type="RefSeq" id="WP_008476790.1">
    <property type="nucleotide sequence ID" value="NZ_CAGS01000153.1"/>
</dbReference>
<dbReference type="InterPro" id="IPR050239">
    <property type="entry name" value="Sigma-70_RNA_pol_init_factors"/>
</dbReference>
<feature type="region of interest" description="Disordered" evidence="6">
    <location>
        <begin position="1"/>
        <end position="27"/>
    </location>
</feature>
<dbReference type="InterPro" id="IPR007627">
    <property type="entry name" value="RNA_pol_sigma70_r2"/>
</dbReference>
<dbReference type="PANTHER" id="PTHR30603">
    <property type="entry name" value="RNA POLYMERASE SIGMA FACTOR RPO"/>
    <property type="match status" value="1"/>
</dbReference>
<dbReference type="InterPro" id="IPR007630">
    <property type="entry name" value="RNA_pol_sigma70_r4"/>
</dbReference>
<keyword evidence="3 5" id="KW-0238">DNA-binding</keyword>
<dbReference type="Gene3D" id="1.10.601.10">
    <property type="entry name" value="RNA Polymerase Primary Sigma Factor"/>
    <property type="match status" value="2"/>
</dbReference>
<organism evidence="9 10">
    <name type="scientific">Nitrolancea hollandica Lb</name>
    <dbReference type="NCBI Taxonomy" id="1129897"/>
    <lineage>
        <taxon>Bacteria</taxon>
        <taxon>Pseudomonadati</taxon>
        <taxon>Thermomicrobiota</taxon>
        <taxon>Thermomicrobia</taxon>
        <taxon>Sphaerobacterales</taxon>
        <taxon>Sphaerobacterineae</taxon>
        <taxon>Sphaerobacteraceae</taxon>
        <taxon>Nitrolancea</taxon>
    </lineage>
</organism>
<evidence type="ECO:0000256" key="5">
    <source>
        <dbReference type="RuleBase" id="RU362124"/>
    </source>
</evidence>
<accession>I4EFQ2</accession>
<dbReference type="GO" id="GO:0003677">
    <property type="term" value="F:DNA binding"/>
    <property type="evidence" value="ECO:0007669"/>
    <property type="project" value="UniProtKB-KW"/>
</dbReference>
<dbReference type="InterPro" id="IPR013324">
    <property type="entry name" value="RNA_pol_sigma_r3/r4-like"/>
</dbReference>
<feature type="compositionally biased region" description="Acidic residues" evidence="6">
    <location>
        <begin position="17"/>
        <end position="26"/>
    </location>
</feature>
<dbReference type="SUPFAM" id="SSF88659">
    <property type="entry name" value="Sigma3 and sigma4 domains of RNA polymerase sigma factors"/>
    <property type="match status" value="2"/>
</dbReference>
<name>I4EFQ2_9BACT</name>
<reference evidence="9 10" key="1">
    <citation type="journal article" date="2012" name="ISME J.">
        <title>Nitrification expanded: discovery, physiology and genomics of a nitrite-oxidizing bacterium from the phylum Chloroflexi.</title>
        <authorList>
            <person name="Sorokin D.Y."/>
            <person name="Lucker S."/>
            <person name="Vejmelkova D."/>
            <person name="Kostrikina N.A."/>
            <person name="Kleerebezem R."/>
            <person name="Rijpstra W.I."/>
            <person name="Damste J.S."/>
            <person name="Le Paslier D."/>
            <person name="Muyzer G."/>
            <person name="Wagner M."/>
            <person name="van Loosdrecht M.C."/>
            <person name="Daims H."/>
        </authorList>
    </citation>
    <scope>NUCLEOTIDE SEQUENCE [LARGE SCALE GENOMIC DNA]</scope>
    <source>
        <strain evidence="10">none</strain>
    </source>
</reference>
<dbReference type="InterPro" id="IPR013325">
    <property type="entry name" value="RNA_pol_sigma_r2"/>
</dbReference>
<gene>
    <name evidence="9" type="primary">sigA</name>
    <name evidence="9" type="ORF">NITHO_2360006</name>
</gene>
<dbReference type="Proteomes" id="UP000004221">
    <property type="component" value="Unassembled WGS sequence"/>
</dbReference>
<evidence type="ECO:0000256" key="4">
    <source>
        <dbReference type="ARBA" id="ARBA00023163"/>
    </source>
</evidence>
<dbReference type="InterPro" id="IPR000943">
    <property type="entry name" value="RNA_pol_sigma70"/>
</dbReference>
<dbReference type="OrthoDB" id="147018at2"/>
<proteinExistence type="inferred from homology"/>
<dbReference type="PROSITE" id="PS00715">
    <property type="entry name" value="SIGMA70_1"/>
    <property type="match status" value="1"/>
</dbReference>
<evidence type="ECO:0000259" key="7">
    <source>
        <dbReference type="PROSITE" id="PS00715"/>
    </source>
</evidence>
<evidence type="ECO:0000313" key="9">
    <source>
        <dbReference type="EMBL" id="CCF83514.1"/>
    </source>
</evidence>
<dbReference type="Pfam" id="PF00140">
    <property type="entry name" value="Sigma70_r1_2"/>
    <property type="match status" value="1"/>
</dbReference>
<evidence type="ECO:0000256" key="6">
    <source>
        <dbReference type="SAM" id="MobiDB-lite"/>
    </source>
</evidence>
<dbReference type="FunFam" id="1.10.601.10:FF:000001">
    <property type="entry name" value="RNA polymerase sigma factor SigA"/>
    <property type="match status" value="1"/>
</dbReference>
<evidence type="ECO:0000256" key="2">
    <source>
        <dbReference type="ARBA" id="ARBA00023082"/>
    </source>
</evidence>
<dbReference type="PROSITE" id="PS00716">
    <property type="entry name" value="SIGMA70_2"/>
    <property type="match status" value="1"/>
</dbReference>